<dbReference type="EMBL" id="MU118015">
    <property type="protein sequence ID" value="KAF9648345.1"/>
    <property type="molecule type" value="Genomic_DNA"/>
</dbReference>
<comment type="caution">
    <text evidence="1">The sequence shown here is derived from an EMBL/GenBank/DDBJ whole genome shotgun (WGS) entry which is preliminary data.</text>
</comment>
<protein>
    <submittedName>
        <fullName evidence="1">Serine/threonine-protein kinase</fullName>
    </submittedName>
</protein>
<organism evidence="1 2">
    <name type="scientific">Thelephora ganbajun</name>
    <name type="common">Ganba fungus</name>
    <dbReference type="NCBI Taxonomy" id="370292"/>
    <lineage>
        <taxon>Eukaryota</taxon>
        <taxon>Fungi</taxon>
        <taxon>Dikarya</taxon>
        <taxon>Basidiomycota</taxon>
        <taxon>Agaricomycotina</taxon>
        <taxon>Agaricomycetes</taxon>
        <taxon>Thelephorales</taxon>
        <taxon>Thelephoraceae</taxon>
        <taxon>Thelephora</taxon>
    </lineage>
</organism>
<reference evidence="1" key="1">
    <citation type="submission" date="2019-10" db="EMBL/GenBank/DDBJ databases">
        <authorList>
            <consortium name="DOE Joint Genome Institute"/>
            <person name="Kuo A."/>
            <person name="Miyauchi S."/>
            <person name="Kiss E."/>
            <person name="Drula E."/>
            <person name="Kohler A."/>
            <person name="Sanchez-Garcia M."/>
            <person name="Andreopoulos B."/>
            <person name="Barry K.W."/>
            <person name="Bonito G."/>
            <person name="Buee M."/>
            <person name="Carver A."/>
            <person name="Chen C."/>
            <person name="Cichocki N."/>
            <person name="Clum A."/>
            <person name="Culley D."/>
            <person name="Crous P.W."/>
            <person name="Fauchery L."/>
            <person name="Girlanda M."/>
            <person name="Hayes R."/>
            <person name="Keri Z."/>
            <person name="Labutti K."/>
            <person name="Lipzen A."/>
            <person name="Lombard V."/>
            <person name="Magnuson J."/>
            <person name="Maillard F."/>
            <person name="Morin E."/>
            <person name="Murat C."/>
            <person name="Nolan M."/>
            <person name="Ohm R."/>
            <person name="Pangilinan J."/>
            <person name="Pereira M."/>
            <person name="Perotto S."/>
            <person name="Peter M."/>
            <person name="Riley R."/>
            <person name="Sitrit Y."/>
            <person name="Stielow B."/>
            <person name="Szollosi G."/>
            <person name="Zifcakova L."/>
            <person name="Stursova M."/>
            <person name="Spatafora J.W."/>
            <person name="Tedersoo L."/>
            <person name="Vaario L.-M."/>
            <person name="Yamada A."/>
            <person name="Yan M."/>
            <person name="Wang P."/>
            <person name="Xu J."/>
            <person name="Bruns T."/>
            <person name="Baldrian P."/>
            <person name="Vilgalys R."/>
            <person name="Henrissat B."/>
            <person name="Grigoriev I.V."/>
            <person name="Hibbett D."/>
            <person name="Nagy L.G."/>
            <person name="Martin F.M."/>
        </authorList>
    </citation>
    <scope>NUCLEOTIDE SEQUENCE</scope>
    <source>
        <strain evidence="1">P2</strain>
    </source>
</reference>
<reference evidence="1" key="2">
    <citation type="journal article" date="2020" name="Nat. Commun.">
        <title>Large-scale genome sequencing of mycorrhizal fungi provides insights into the early evolution of symbiotic traits.</title>
        <authorList>
            <person name="Miyauchi S."/>
            <person name="Kiss E."/>
            <person name="Kuo A."/>
            <person name="Drula E."/>
            <person name="Kohler A."/>
            <person name="Sanchez-Garcia M."/>
            <person name="Morin E."/>
            <person name="Andreopoulos B."/>
            <person name="Barry K.W."/>
            <person name="Bonito G."/>
            <person name="Buee M."/>
            <person name="Carver A."/>
            <person name="Chen C."/>
            <person name="Cichocki N."/>
            <person name="Clum A."/>
            <person name="Culley D."/>
            <person name="Crous P.W."/>
            <person name="Fauchery L."/>
            <person name="Girlanda M."/>
            <person name="Hayes R.D."/>
            <person name="Keri Z."/>
            <person name="LaButti K."/>
            <person name="Lipzen A."/>
            <person name="Lombard V."/>
            <person name="Magnuson J."/>
            <person name="Maillard F."/>
            <person name="Murat C."/>
            <person name="Nolan M."/>
            <person name="Ohm R.A."/>
            <person name="Pangilinan J."/>
            <person name="Pereira M.F."/>
            <person name="Perotto S."/>
            <person name="Peter M."/>
            <person name="Pfister S."/>
            <person name="Riley R."/>
            <person name="Sitrit Y."/>
            <person name="Stielow J.B."/>
            <person name="Szollosi G."/>
            <person name="Zifcakova L."/>
            <person name="Stursova M."/>
            <person name="Spatafora J.W."/>
            <person name="Tedersoo L."/>
            <person name="Vaario L.M."/>
            <person name="Yamada A."/>
            <person name="Yan M."/>
            <person name="Wang P."/>
            <person name="Xu J."/>
            <person name="Bruns T."/>
            <person name="Baldrian P."/>
            <person name="Vilgalys R."/>
            <person name="Dunand C."/>
            <person name="Henrissat B."/>
            <person name="Grigoriev I.V."/>
            <person name="Hibbett D."/>
            <person name="Nagy L.G."/>
            <person name="Martin F.M."/>
        </authorList>
    </citation>
    <scope>NUCLEOTIDE SEQUENCE</scope>
    <source>
        <strain evidence="1">P2</strain>
    </source>
</reference>
<evidence type="ECO:0000313" key="1">
    <source>
        <dbReference type="EMBL" id="KAF9648345.1"/>
    </source>
</evidence>
<gene>
    <name evidence="1" type="ORF">BDM02DRAFT_2279860</name>
</gene>
<dbReference type="Proteomes" id="UP000886501">
    <property type="component" value="Unassembled WGS sequence"/>
</dbReference>
<keyword evidence="1" id="KW-0808">Transferase</keyword>
<proteinExistence type="predicted"/>
<evidence type="ECO:0000313" key="2">
    <source>
        <dbReference type="Proteomes" id="UP000886501"/>
    </source>
</evidence>
<sequence length="1601" mass="180911">MESTEELQRQEITALKSIYEDDFHEVPAPKAWKGAARLPEFMIKVTHPDDAHGTECYLSLMVTLPRTYPTKAAPVFAIKNTHGMLLEKINALSRAIQHEAKKNQGSEMVFQIATMAQEWLAENIKLSIEGSLRCQMEKRNTEEEQVRLQKREEEEEQRMLNAQRLADELEEQLREDTIRQRRLELEKIQMSRRRGLSDATEVPLSAVSPNSDTPTESFAQNIEWDGIVFNSVKLFHPRKERLGTVYLAEPICDDIRITLPLELYVILFDSEHYVTTQGKKKLKQVEEELKKLIKIRHDNLLSVFAVKLSSAYSEHDYPRLSILLEQKPPLSLRDVLEDCDFLREDRALAYIRQVLAGLSALHAHDIFHRGISPACVYLANPIQAGQPKVVKLGKSGYFTRLLDLYRSNKFGGHLNLHDSRTPEGWLPKEAVDSPLQHSKSRDVHSVGVLFLQMLVGWNVMEIYPSSKLALQSPSLSKLAIYHVTNMLNPSKKNGLICQSVLQDMETNVRSPRPESKTTEITIPSAPKTPVPKKGFVGSPDDYFAPRFTPQPSSRWREEFEELELLGRGAYGSVVKARHKMDGGIYAVKKIKLQGGKKSADEKILREVSALRLLSHRYIVRYYTTWTEIAAPPSRANSDSGSDDSDTDTVDGITSVPNSRSRSSRGWSNNSENLLSIDLNDFGSNPNSNRSFPNVHFGYTDGTSAEGSSDEEPTSEDESHLGVESVKTPKALTVGSFTPQQKVLPRGSQVTLYIQMEFVERQTLRERIAEGITEEEAWRLFQQIVEALVHISNRGILHRDIKLTNIFIDAKGDCKIGDFGLATSSLAAVHPNDKSPHIGLLEDLTLDVGTKLYMAPEVMRSTSRVPPQERFKADMYSLGIVFFEMNYFFNTGAERISVLENLRSPGIFFPDDWDPLRTRQQQIITSLLQYDLVQRPSALELSHSPLLPPLLQDDNFKRSLDMIALRDSSHHEAVLNTLFSRATKPSRAFLFYSGMDSPEYTPMFEVVQEKLTAIFRLHGAMNSEPPILTPVLDPAENSEDILLLDKRGQVVSLASDGLVPFAREAKRRNYDRIKRFQFFNAYRPNLAGHPNSRKMALFDIITPDIGHGAAAATAEAIAVVESCFRTFPKLREAHEIHVSHSKIAEVVLGRIDKELHSFVIETLTEPKLSAPQRRTMLLKKGLLKSTVDELEVLDGKEDWVDTVIPKVEKVSRQLAQNIRPFVDEVAQMLEKLELFGIPARQSIIFHPLALVFNSRITDGVCFEVVRPGKRADVLAAGGRYDKLLSEFRTPDKGKNEPSRAVVLQISVERIAASVLTYYRTSQATLRESKTFGYWSPRRCDVYVVSFNPGYFNDRLEVAGLLWKNGISADVMYESGLTGNEDQMALCDDEGVLFVSDVFLCRPQRTELHRFMVYPRPRTTKRDQTNFKIKSVLNKTEHEVARHDLIPWLQERIAEQKRIDAATSGVERPLQDSALPSAALPSAHDVQLLLPGDLKKGKAGPKQMFSERAFETSVQIKQAVQSGLPTLAVDVPMPAFEAMAKNTAWTREDDHEAWKYVLANFPAQQTAYAYQIKDAIVKRREEGCKFILLFAVRGERVCLLDLS</sequence>
<name>A0ACB6ZFZ1_THEGA</name>
<keyword evidence="1" id="KW-0418">Kinase</keyword>
<keyword evidence="2" id="KW-1185">Reference proteome</keyword>
<accession>A0ACB6ZFZ1</accession>